<dbReference type="OrthoDB" id="73711at2759"/>
<protein>
    <submittedName>
        <fullName evidence="1">Uncharacterized protein</fullName>
    </submittedName>
</protein>
<gene>
    <name evidence="1" type="ORF">THRCLA_03989</name>
</gene>
<dbReference type="Proteomes" id="UP000243217">
    <property type="component" value="Unassembled WGS sequence"/>
</dbReference>
<keyword evidence="2" id="KW-1185">Reference proteome</keyword>
<proteinExistence type="predicted"/>
<organism evidence="1 2">
    <name type="scientific">Thraustotheca clavata</name>
    <dbReference type="NCBI Taxonomy" id="74557"/>
    <lineage>
        <taxon>Eukaryota</taxon>
        <taxon>Sar</taxon>
        <taxon>Stramenopiles</taxon>
        <taxon>Oomycota</taxon>
        <taxon>Saprolegniomycetes</taxon>
        <taxon>Saprolegniales</taxon>
        <taxon>Achlyaceae</taxon>
        <taxon>Thraustotheca</taxon>
    </lineage>
</organism>
<dbReference type="AlphaFoldDB" id="A0A1W0A0A6"/>
<evidence type="ECO:0000313" key="2">
    <source>
        <dbReference type="Proteomes" id="UP000243217"/>
    </source>
</evidence>
<reference evidence="1 2" key="1">
    <citation type="journal article" date="2014" name="Genome Biol. Evol.">
        <title>The secreted proteins of Achlya hypogyna and Thraustotheca clavata identify the ancestral oomycete secretome and reveal gene acquisitions by horizontal gene transfer.</title>
        <authorList>
            <person name="Misner I."/>
            <person name="Blouin N."/>
            <person name="Leonard G."/>
            <person name="Richards T.A."/>
            <person name="Lane C.E."/>
        </authorList>
    </citation>
    <scope>NUCLEOTIDE SEQUENCE [LARGE SCALE GENOMIC DNA]</scope>
    <source>
        <strain evidence="1 2">ATCC 34112</strain>
    </source>
</reference>
<comment type="caution">
    <text evidence="1">The sequence shown here is derived from an EMBL/GenBank/DDBJ whole genome shotgun (WGS) entry which is preliminary data.</text>
</comment>
<evidence type="ECO:0000313" key="1">
    <source>
        <dbReference type="EMBL" id="OQS03694.1"/>
    </source>
</evidence>
<sequence>MTELHALYMKASKSSSTEETIYAFADACVVAVNEGAKEKAQKRRDLTSLIEPVDRFKGKNTENKLVLLQLQVICRISLQAIAKTDPWTKKQKKELESLLSLLAMTMDAVSMQESIHEQVHLEHSAFAWFILDTIKTRFDTFVPKTLKRLIKDLEINTESAKSPPSVLKLPPQLPKEPMTRQTSNDMVIAEVLSQETSTTATVINPTPIQKMSSFKEIVLPTIKPRIKQATLIPRVVPPVEEKQNFDSPRKAKKVATPVAKQPMVMKTPERPQRPATKKRLVLVASSPPLRRPVKRNISALSLLKKP</sequence>
<dbReference type="EMBL" id="JNBS01000799">
    <property type="protein sequence ID" value="OQS03694.1"/>
    <property type="molecule type" value="Genomic_DNA"/>
</dbReference>
<name>A0A1W0A0A6_9STRA</name>
<accession>A0A1W0A0A6</accession>